<dbReference type="Proteomes" id="UP001328107">
    <property type="component" value="Unassembled WGS sequence"/>
</dbReference>
<evidence type="ECO:0000313" key="2">
    <source>
        <dbReference type="Proteomes" id="UP001328107"/>
    </source>
</evidence>
<organism evidence="1 2">
    <name type="scientific">Pristionchus mayeri</name>
    <dbReference type="NCBI Taxonomy" id="1317129"/>
    <lineage>
        <taxon>Eukaryota</taxon>
        <taxon>Metazoa</taxon>
        <taxon>Ecdysozoa</taxon>
        <taxon>Nematoda</taxon>
        <taxon>Chromadorea</taxon>
        <taxon>Rhabditida</taxon>
        <taxon>Rhabditina</taxon>
        <taxon>Diplogasteromorpha</taxon>
        <taxon>Diplogasteroidea</taxon>
        <taxon>Neodiplogasteridae</taxon>
        <taxon>Pristionchus</taxon>
    </lineage>
</organism>
<dbReference type="AlphaFoldDB" id="A0AAN5DC78"/>
<protein>
    <submittedName>
        <fullName evidence="1">Uncharacterized protein</fullName>
    </submittedName>
</protein>
<evidence type="ECO:0000313" key="1">
    <source>
        <dbReference type="EMBL" id="GMR59975.1"/>
    </source>
</evidence>
<accession>A0AAN5DC78</accession>
<comment type="caution">
    <text evidence="1">The sequence shown here is derived from an EMBL/GenBank/DDBJ whole genome shotgun (WGS) entry which is preliminary data.</text>
</comment>
<keyword evidence="2" id="KW-1185">Reference proteome</keyword>
<dbReference type="EMBL" id="BTRK01000006">
    <property type="protein sequence ID" value="GMR59975.1"/>
    <property type="molecule type" value="Genomic_DNA"/>
</dbReference>
<sequence>MYRPCTHLDPRGQKWSVHDFPLRTLSPLISSFDIVTLFNGVVHEALNSLCHTSSLCASQQNPNPNGPHIHLCPLGQEGPFEAIFSHIPLCSTPPPHEN</sequence>
<proteinExistence type="predicted"/>
<reference evidence="2" key="1">
    <citation type="submission" date="2022-10" db="EMBL/GenBank/DDBJ databases">
        <title>Genome assembly of Pristionchus species.</title>
        <authorList>
            <person name="Yoshida K."/>
            <person name="Sommer R.J."/>
        </authorList>
    </citation>
    <scope>NUCLEOTIDE SEQUENCE [LARGE SCALE GENOMIC DNA]</scope>
    <source>
        <strain evidence="2">RS5460</strain>
    </source>
</reference>
<name>A0AAN5DC78_9BILA</name>
<gene>
    <name evidence="1" type="ORF">PMAYCL1PPCAC_30170</name>
</gene>